<sequence length="296" mass="33417">MDMALTFSDAKKIPIIDYLSSIGIQPAKIRGNNYWYNSPLRGEKDPSFKVNNKLNLWYDHGSGEGGTLIDLGARINTCTPSEFVNQLSEFSPITPLFSLHRNNPKEPENKLSIQSVGELRSNELIDYLRTRGIDEDVAFRYCKEVSFQIAQKNYLAVGFENKSGGYELRNNWFKGSSSPKDISFIDNDSAKLYVVEGFMDFLSIEQLKSKTPAFGTDADFLILNSLSFMQRSQALMKSHESFLFLDNDQAGATAKKSLHSEHIPFMDCSGFYASHKDVNDYLVAQLNPATKRSIRI</sequence>
<dbReference type="Proteomes" id="UP000251889">
    <property type="component" value="Unassembled WGS sequence"/>
</dbReference>
<dbReference type="AlphaFoldDB" id="A0A364Y4P5"/>
<dbReference type="InterPro" id="IPR036977">
    <property type="entry name" value="DNA_primase_Znf_CHC2"/>
</dbReference>
<name>A0A364Y4P5_9BACT</name>
<dbReference type="GO" id="GO:0006269">
    <property type="term" value="P:DNA replication, synthesis of primer"/>
    <property type="evidence" value="ECO:0007669"/>
    <property type="project" value="TreeGrafter"/>
</dbReference>
<dbReference type="Gene3D" id="3.90.580.10">
    <property type="entry name" value="Zinc finger, CHC2-type domain"/>
    <property type="match status" value="1"/>
</dbReference>
<dbReference type="InterPro" id="IPR050219">
    <property type="entry name" value="DnaG_primase"/>
</dbReference>
<dbReference type="PANTHER" id="PTHR30313:SF2">
    <property type="entry name" value="DNA PRIMASE"/>
    <property type="match status" value="1"/>
</dbReference>
<dbReference type="PANTHER" id="PTHR30313">
    <property type="entry name" value="DNA PRIMASE"/>
    <property type="match status" value="1"/>
</dbReference>
<dbReference type="Gene3D" id="3.40.1360.10">
    <property type="match status" value="1"/>
</dbReference>
<dbReference type="EMBL" id="QMFY01000002">
    <property type="protein sequence ID" value="RAW01968.1"/>
    <property type="molecule type" value="Genomic_DNA"/>
</dbReference>
<evidence type="ECO:0000313" key="1">
    <source>
        <dbReference type="EMBL" id="RAW01968.1"/>
    </source>
</evidence>
<accession>A0A364Y4P5</accession>
<dbReference type="GO" id="GO:0003677">
    <property type="term" value="F:DNA binding"/>
    <property type="evidence" value="ECO:0007669"/>
    <property type="project" value="InterPro"/>
</dbReference>
<proteinExistence type="predicted"/>
<organism evidence="1 2">
    <name type="scientific">Pseudochryseolinea flava</name>
    <dbReference type="NCBI Taxonomy" id="2059302"/>
    <lineage>
        <taxon>Bacteria</taxon>
        <taxon>Pseudomonadati</taxon>
        <taxon>Bacteroidota</taxon>
        <taxon>Cytophagia</taxon>
        <taxon>Cytophagales</taxon>
        <taxon>Fulvivirgaceae</taxon>
        <taxon>Pseudochryseolinea</taxon>
    </lineage>
</organism>
<dbReference type="OrthoDB" id="8536512at2"/>
<dbReference type="SUPFAM" id="SSF57783">
    <property type="entry name" value="Zinc beta-ribbon"/>
    <property type="match status" value="1"/>
</dbReference>
<reference evidence="1 2" key="1">
    <citation type="submission" date="2018-06" db="EMBL/GenBank/DDBJ databases">
        <title>Chryseolinea flavus sp. nov., a member of the phylum Bacteroidetes isolated from soil.</title>
        <authorList>
            <person name="Li Y."/>
            <person name="Wang J."/>
        </authorList>
    </citation>
    <scope>NUCLEOTIDE SEQUENCE [LARGE SCALE GENOMIC DNA]</scope>
    <source>
        <strain evidence="1 2">SDU1-6</strain>
    </source>
</reference>
<comment type="caution">
    <text evidence="1">The sequence shown here is derived from an EMBL/GenBank/DDBJ whole genome shotgun (WGS) entry which is preliminary data.</text>
</comment>
<keyword evidence="2" id="KW-1185">Reference proteome</keyword>
<dbReference type="Pfam" id="PF13155">
    <property type="entry name" value="Toprim_2"/>
    <property type="match status" value="1"/>
</dbReference>
<dbReference type="GO" id="GO:0008270">
    <property type="term" value="F:zinc ion binding"/>
    <property type="evidence" value="ECO:0007669"/>
    <property type="project" value="InterPro"/>
</dbReference>
<evidence type="ECO:0000313" key="2">
    <source>
        <dbReference type="Proteomes" id="UP000251889"/>
    </source>
</evidence>
<dbReference type="GO" id="GO:0005737">
    <property type="term" value="C:cytoplasm"/>
    <property type="evidence" value="ECO:0007669"/>
    <property type="project" value="TreeGrafter"/>
</dbReference>
<protein>
    <submittedName>
        <fullName evidence="1">DNA primase</fullName>
    </submittedName>
</protein>
<gene>
    <name evidence="1" type="ORF">DQQ10_05260</name>
</gene>